<dbReference type="PANTHER" id="PTHR30069:SF53">
    <property type="entry name" value="COLICIN I RECEPTOR-RELATED"/>
    <property type="match status" value="1"/>
</dbReference>
<evidence type="ECO:0000256" key="8">
    <source>
        <dbReference type="ARBA" id="ARBA00023136"/>
    </source>
</evidence>
<evidence type="ECO:0000256" key="14">
    <source>
        <dbReference type="SAM" id="SignalP"/>
    </source>
</evidence>
<comment type="caution">
    <text evidence="17">The sequence shown here is derived from an EMBL/GenBank/DDBJ whole genome shotgun (WGS) entry which is preliminary data.</text>
</comment>
<dbReference type="Pfam" id="PF00593">
    <property type="entry name" value="TonB_dep_Rec_b-barrel"/>
    <property type="match status" value="1"/>
</dbReference>
<keyword evidence="7 11" id="KW-0798">TonB box</keyword>
<evidence type="ECO:0000256" key="9">
    <source>
        <dbReference type="ARBA" id="ARBA00023237"/>
    </source>
</evidence>
<dbReference type="PROSITE" id="PS00430">
    <property type="entry name" value="TONB_DEPENDENT_REC_1"/>
    <property type="match status" value="1"/>
</dbReference>
<dbReference type="GO" id="GO:0044718">
    <property type="term" value="P:siderophore transmembrane transport"/>
    <property type="evidence" value="ECO:0007669"/>
    <property type="project" value="TreeGrafter"/>
</dbReference>
<dbReference type="Gene3D" id="2.170.130.10">
    <property type="entry name" value="TonB-dependent receptor, plug domain"/>
    <property type="match status" value="1"/>
</dbReference>
<proteinExistence type="inferred from homology"/>
<organism evidence="17 18">
    <name type="scientific">Morganella morganii</name>
    <name type="common">Proteus morganii</name>
    <dbReference type="NCBI Taxonomy" id="582"/>
    <lineage>
        <taxon>Bacteria</taxon>
        <taxon>Pseudomonadati</taxon>
        <taxon>Pseudomonadota</taxon>
        <taxon>Gammaproteobacteria</taxon>
        <taxon>Enterobacterales</taxon>
        <taxon>Morganellaceae</taxon>
        <taxon>Morganella</taxon>
    </lineage>
</organism>
<evidence type="ECO:0000256" key="6">
    <source>
        <dbReference type="ARBA" id="ARBA00023065"/>
    </source>
</evidence>
<evidence type="ECO:0000256" key="7">
    <source>
        <dbReference type="ARBA" id="ARBA00023077"/>
    </source>
</evidence>
<gene>
    <name evidence="17" type="ORF">CKG00_00065</name>
</gene>
<protein>
    <submittedName>
        <fullName evidence="17">TonB-dependent receptor</fullName>
    </submittedName>
</protein>
<keyword evidence="3 10" id="KW-1134">Transmembrane beta strand</keyword>
<sequence>MNASFKRSLLAVAVMSAATAAYAENKEDTIVVTASGFAQEMRDAPASITVITKEQLQNKPAANLIDMVKDVEGVSVIGGSLKPDISIRGLSGDYTLIMVDGRRQNSRESRPNGSGGYEAGFIPPVEAIERIEVIRGPMSSLYGSDAMGGVINIITKAVADEWHGSMGMGGIIQESKDYGNSANTDFYVSGPLIKDKLGLQVYGGLNYRREDKLLEGTPRKDDKNITAKLAFTPVEGQKFLAEVGRSTQEHTSTPGKSIDDTANFGNITNQTKDKLETNNDRNHWALTWKGDWDEINSELSVYQENTIRKTQTGKRDTGSEVWNMAYDYRRPEITNTVVDGKITAFLPSNILTVGGQYQYSKLKDDSVADSIRVPDGKGGTKLQPIYASESVSVDQKALFAEDEFSVTDDLTLTGGLRMDDHEFYGKHWNPRAYAVYKLTDEITIKGGVAKAFRAPTLRELSPSFGTSTQGGNAVMYGNRDLKPETSVTEELGISYDHESGFSVSATLFNTEFKNKLTSYQDGTEKDPITGLNKFIYDNVGKANIRGVEMASRIPVAEKWNLNVNYTFTDSERKSDDEKLNGKSLKGQPLEMTPRHMANAKLDWQYRPDMNFYTQANYTGKQVWAAQRNGAKQPRERSGITTLDLGMTYQVMPNALLNFAVLNIANEKGDDIDTNGNWQIDEGRRYWANLKLNF</sequence>
<dbReference type="AlphaFoldDB" id="A0A433ZSC5"/>
<dbReference type="InterPro" id="IPR039426">
    <property type="entry name" value="TonB-dep_rcpt-like"/>
</dbReference>
<keyword evidence="5 14" id="KW-0732">Signal</keyword>
<keyword evidence="4 10" id="KW-0812">Transmembrane</keyword>
<feature type="chain" id="PRO_5019100745" evidence="14">
    <location>
        <begin position="24"/>
        <end position="693"/>
    </location>
</feature>
<dbReference type="EMBL" id="NRQY01000001">
    <property type="protein sequence ID" value="RUT64972.1"/>
    <property type="molecule type" value="Genomic_DNA"/>
</dbReference>
<keyword evidence="2 10" id="KW-0813">Transport</keyword>
<dbReference type="InterPro" id="IPR036942">
    <property type="entry name" value="Beta-barrel_TonB_sf"/>
</dbReference>
<keyword evidence="17" id="KW-0675">Receptor</keyword>
<dbReference type="InterPro" id="IPR000531">
    <property type="entry name" value="Beta-barrel_TonB"/>
</dbReference>
<keyword evidence="6" id="KW-0406">Ion transport</keyword>
<dbReference type="Gene3D" id="2.40.170.20">
    <property type="entry name" value="TonB-dependent receptor, beta-barrel domain"/>
    <property type="match status" value="1"/>
</dbReference>
<dbReference type="Proteomes" id="UP000286908">
    <property type="component" value="Unassembled WGS sequence"/>
</dbReference>
<feature type="signal peptide" evidence="14">
    <location>
        <begin position="1"/>
        <end position="23"/>
    </location>
</feature>
<dbReference type="InterPro" id="IPR010916">
    <property type="entry name" value="TonB_box_CS"/>
</dbReference>
<dbReference type="CDD" id="cd01347">
    <property type="entry name" value="ligand_gated_channel"/>
    <property type="match status" value="1"/>
</dbReference>
<dbReference type="GO" id="GO:0009279">
    <property type="term" value="C:cell outer membrane"/>
    <property type="evidence" value="ECO:0007669"/>
    <property type="project" value="UniProtKB-SubCell"/>
</dbReference>
<evidence type="ECO:0000256" key="2">
    <source>
        <dbReference type="ARBA" id="ARBA00022448"/>
    </source>
</evidence>
<evidence type="ECO:0000313" key="18">
    <source>
        <dbReference type="Proteomes" id="UP000286908"/>
    </source>
</evidence>
<dbReference type="SUPFAM" id="SSF56935">
    <property type="entry name" value="Porins"/>
    <property type="match status" value="1"/>
</dbReference>
<evidence type="ECO:0000256" key="4">
    <source>
        <dbReference type="ARBA" id="ARBA00022692"/>
    </source>
</evidence>
<keyword evidence="8 10" id="KW-0472">Membrane</keyword>
<dbReference type="InterPro" id="IPR037066">
    <property type="entry name" value="Plug_dom_sf"/>
</dbReference>
<evidence type="ECO:0000256" key="3">
    <source>
        <dbReference type="ARBA" id="ARBA00022452"/>
    </source>
</evidence>
<comment type="subcellular location">
    <subcellularLocation>
        <location evidence="1 10">Cell outer membrane</location>
        <topology evidence="1 10">Multi-pass membrane protein</topology>
    </subcellularLocation>
</comment>
<feature type="domain" description="TonB-dependent receptor-like beta-barrel" evidence="15">
    <location>
        <begin position="248"/>
        <end position="663"/>
    </location>
</feature>
<evidence type="ECO:0000256" key="1">
    <source>
        <dbReference type="ARBA" id="ARBA00004571"/>
    </source>
</evidence>
<comment type="similarity">
    <text evidence="10 12">Belongs to the TonB-dependent receptor family.</text>
</comment>
<evidence type="ECO:0000256" key="12">
    <source>
        <dbReference type="RuleBase" id="RU003357"/>
    </source>
</evidence>
<evidence type="ECO:0000259" key="15">
    <source>
        <dbReference type="Pfam" id="PF00593"/>
    </source>
</evidence>
<feature type="short sequence motif" description="TonB box" evidence="11">
    <location>
        <begin position="29"/>
        <end position="35"/>
    </location>
</feature>
<dbReference type="GO" id="GO:0015344">
    <property type="term" value="F:siderophore uptake transmembrane transporter activity"/>
    <property type="evidence" value="ECO:0007669"/>
    <property type="project" value="TreeGrafter"/>
</dbReference>
<feature type="compositionally biased region" description="Polar residues" evidence="13">
    <location>
        <begin position="245"/>
        <end position="255"/>
    </location>
</feature>
<keyword evidence="9 10" id="KW-0998">Cell outer membrane</keyword>
<evidence type="ECO:0000256" key="13">
    <source>
        <dbReference type="SAM" id="MobiDB-lite"/>
    </source>
</evidence>
<dbReference type="PANTHER" id="PTHR30069">
    <property type="entry name" value="TONB-DEPENDENT OUTER MEMBRANE RECEPTOR"/>
    <property type="match status" value="1"/>
</dbReference>
<name>A0A433ZSC5_MORMO</name>
<dbReference type="PROSITE" id="PS52016">
    <property type="entry name" value="TONB_DEPENDENT_REC_3"/>
    <property type="match status" value="1"/>
</dbReference>
<dbReference type="InterPro" id="IPR012910">
    <property type="entry name" value="Plug_dom"/>
</dbReference>
<accession>A0A433ZSC5</accession>
<feature type="domain" description="TonB-dependent receptor plug" evidence="16">
    <location>
        <begin position="41"/>
        <end position="150"/>
    </location>
</feature>
<feature type="region of interest" description="Disordered" evidence="13">
    <location>
        <begin position="244"/>
        <end position="276"/>
    </location>
</feature>
<dbReference type="OrthoDB" id="9764669at2"/>
<evidence type="ECO:0000256" key="5">
    <source>
        <dbReference type="ARBA" id="ARBA00022729"/>
    </source>
</evidence>
<reference evidence="17 18" key="1">
    <citation type="submission" date="2017-08" db="EMBL/GenBank/DDBJ databases">
        <title>Draft genome sequence of pheromone producing symbiont Morganella morganii, of the female New Zealand grass grub Costelytra giveni.</title>
        <authorList>
            <person name="Laugraud A."/>
            <person name="Young S.D."/>
            <person name="Hurst M.H."/>
        </authorList>
    </citation>
    <scope>NUCLEOTIDE SEQUENCE [LARGE SCALE GENOMIC DNA]</scope>
    <source>
        <strain evidence="17 18">MMsCG</strain>
    </source>
</reference>
<dbReference type="Pfam" id="PF07715">
    <property type="entry name" value="Plug"/>
    <property type="match status" value="1"/>
</dbReference>
<evidence type="ECO:0000256" key="11">
    <source>
        <dbReference type="PROSITE-ProRule" id="PRU10143"/>
    </source>
</evidence>
<evidence type="ECO:0000259" key="16">
    <source>
        <dbReference type="Pfam" id="PF07715"/>
    </source>
</evidence>
<evidence type="ECO:0000313" key="17">
    <source>
        <dbReference type="EMBL" id="RUT64972.1"/>
    </source>
</evidence>
<evidence type="ECO:0000256" key="10">
    <source>
        <dbReference type="PROSITE-ProRule" id="PRU01360"/>
    </source>
</evidence>